<dbReference type="InterPro" id="IPR020561">
    <property type="entry name" value="PRibGlycinamid_synth_ATP-grasp"/>
</dbReference>
<dbReference type="InterPro" id="IPR037123">
    <property type="entry name" value="PRibGlycinamide_synth_C_sf"/>
</dbReference>
<gene>
    <name evidence="13" type="ORF">U9M48_013906</name>
</gene>
<dbReference type="Proteomes" id="UP001341281">
    <property type="component" value="Chromosome 03"/>
</dbReference>
<dbReference type="Pfam" id="PF02844">
    <property type="entry name" value="GARS_N"/>
    <property type="match status" value="1"/>
</dbReference>
<name>A0AAQ3T1F3_PASNO</name>
<dbReference type="InterPro" id="IPR020562">
    <property type="entry name" value="PRibGlycinamide_synth_N"/>
</dbReference>
<comment type="pathway">
    <text evidence="1">Purine metabolism; IMP biosynthesis via de novo pathway; N(1)-(5-phospho-D-ribosyl)glycinamide from 5-phospho-alpha-D-ribose 1-diphosphate: step 2/2.</text>
</comment>
<dbReference type="Pfam" id="PF01071">
    <property type="entry name" value="GARS_A"/>
    <property type="match status" value="1"/>
</dbReference>
<dbReference type="InterPro" id="IPR013815">
    <property type="entry name" value="ATP_grasp_subdomain_1"/>
</dbReference>
<dbReference type="SMART" id="SM01210">
    <property type="entry name" value="GARS_C"/>
    <property type="match status" value="1"/>
</dbReference>
<keyword evidence="14" id="KW-1185">Reference proteome</keyword>
<evidence type="ECO:0000313" key="14">
    <source>
        <dbReference type="Proteomes" id="UP001341281"/>
    </source>
</evidence>
<keyword evidence="3" id="KW-0436">Ligase</keyword>
<dbReference type="SUPFAM" id="SSF52440">
    <property type="entry name" value="PreATP-grasp domain"/>
    <property type="match status" value="1"/>
</dbReference>
<evidence type="ECO:0000256" key="5">
    <source>
        <dbReference type="ARBA" id="ARBA00022755"/>
    </source>
</evidence>
<proteinExistence type="inferred from homology"/>
<evidence type="ECO:0000256" key="11">
    <source>
        <dbReference type="PROSITE-ProRule" id="PRU00409"/>
    </source>
</evidence>
<keyword evidence="6 11" id="KW-0067">ATP-binding</keyword>
<sequence length="524" mass="55116">MACAAYSIRGPFKLTSNVLVSNHSRNGLKSSVSYPVGQWCSWWSSNSSSVKTRHVASHSHLTVPASARWHSISKASAAGAGTASDEGMTVLVIGGGGREHALCYALNRSPSCSTVLCAPGNAGIAQSGDATCISDLDISSSDDVISFCSKKGVGMVVVGPEAPLVAGLVNDLVKVGIRTFGPSSEAAALEGSKDFMKKLCDKYNIPTAKYRTFTDAAEAKKYVKYEGAPIVVKADGLAAGKGVVVAMTLDEAFEAIDLMLVAGSFGSAGSRVIIEEFLEGEEASFFALVDGENALPLESAQDHKRVGDGDVGPNTGGMGAYSPAPIVTDELKRIVMESIITPTVKGMAAEGCKFVGVLYAGLMIEKKSGLPKLIEYNVRFGDPECQVLMMRLESDLAQVLLSACQGELGNASLAWSPEMAMVVVMASQGYPGSYKKGTVIRNLDNAEQVSSGVKIFHAGTALDGDGNLVSVGGRVLGVTAKGKDIEEARAKAYDAVDAVDWPEGFFRRDIGWRALRHKQTANYT</sequence>
<evidence type="ECO:0000256" key="1">
    <source>
        <dbReference type="ARBA" id="ARBA00005174"/>
    </source>
</evidence>
<dbReference type="SMART" id="SM01209">
    <property type="entry name" value="GARS_A"/>
    <property type="match status" value="1"/>
</dbReference>
<dbReference type="PANTHER" id="PTHR43472">
    <property type="entry name" value="PHOSPHORIBOSYLAMINE--GLYCINE LIGASE"/>
    <property type="match status" value="1"/>
</dbReference>
<dbReference type="NCBIfam" id="TIGR00877">
    <property type="entry name" value="purD"/>
    <property type="match status" value="1"/>
</dbReference>
<organism evidence="13 14">
    <name type="scientific">Paspalum notatum var. saurae</name>
    <dbReference type="NCBI Taxonomy" id="547442"/>
    <lineage>
        <taxon>Eukaryota</taxon>
        <taxon>Viridiplantae</taxon>
        <taxon>Streptophyta</taxon>
        <taxon>Embryophyta</taxon>
        <taxon>Tracheophyta</taxon>
        <taxon>Spermatophyta</taxon>
        <taxon>Magnoliopsida</taxon>
        <taxon>Liliopsida</taxon>
        <taxon>Poales</taxon>
        <taxon>Poaceae</taxon>
        <taxon>PACMAD clade</taxon>
        <taxon>Panicoideae</taxon>
        <taxon>Andropogonodae</taxon>
        <taxon>Paspaleae</taxon>
        <taxon>Paspalinae</taxon>
        <taxon>Paspalum</taxon>
    </lineage>
</organism>
<evidence type="ECO:0000256" key="4">
    <source>
        <dbReference type="ARBA" id="ARBA00022741"/>
    </source>
</evidence>
<dbReference type="InterPro" id="IPR000115">
    <property type="entry name" value="PRibGlycinamide_synth"/>
</dbReference>
<evidence type="ECO:0000256" key="7">
    <source>
        <dbReference type="ARBA" id="ARBA00038345"/>
    </source>
</evidence>
<dbReference type="InterPro" id="IPR016185">
    <property type="entry name" value="PreATP-grasp_dom_sf"/>
</dbReference>
<comment type="catalytic activity">
    <reaction evidence="10">
        <text>5-phospho-beta-D-ribosylamine + glycine + ATP = N(1)-(5-phospho-beta-D-ribosyl)glycinamide + ADP + phosphate + H(+)</text>
        <dbReference type="Rhea" id="RHEA:17453"/>
        <dbReference type="ChEBI" id="CHEBI:15378"/>
        <dbReference type="ChEBI" id="CHEBI:30616"/>
        <dbReference type="ChEBI" id="CHEBI:43474"/>
        <dbReference type="ChEBI" id="CHEBI:57305"/>
        <dbReference type="ChEBI" id="CHEBI:58681"/>
        <dbReference type="ChEBI" id="CHEBI:143788"/>
        <dbReference type="ChEBI" id="CHEBI:456216"/>
        <dbReference type="EC" id="6.3.4.13"/>
    </reaction>
</comment>
<evidence type="ECO:0000256" key="10">
    <source>
        <dbReference type="ARBA" id="ARBA00047843"/>
    </source>
</evidence>
<comment type="similarity">
    <text evidence="7">Belongs to the GARS family.</text>
</comment>
<protein>
    <recommendedName>
        <fullName evidence="2">phosphoribosylamine--glycine ligase</fullName>
        <ecNumber evidence="2">6.3.4.13</ecNumber>
    </recommendedName>
    <alternativeName>
        <fullName evidence="8">Glycinamide ribonucleotide synthetase</fullName>
    </alternativeName>
    <alternativeName>
        <fullName evidence="9">Phosphoribosylglycinamide synthetase</fullName>
    </alternativeName>
</protein>
<evidence type="ECO:0000256" key="8">
    <source>
        <dbReference type="ARBA" id="ARBA00042242"/>
    </source>
</evidence>
<keyword evidence="5" id="KW-0658">Purine biosynthesis</keyword>
<dbReference type="PROSITE" id="PS50975">
    <property type="entry name" value="ATP_GRASP"/>
    <property type="match status" value="1"/>
</dbReference>
<feature type="domain" description="ATP-grasp" evidence="12">
    <location>
        <begin position="197"/>
        <end position="405"/>
    </location>
</feature>
<dbReference type="Gene3D" id="3.30.1490.20">
    <property type="entry name" value="ATP-grasp fold, A domain"/>
    <property type="match status" value="1"/>
</dbReference>
<dbReference type="InterPro" id="IPR011054">
    <property type="entry name" value="Rudment_hybrid_motif"/>
</dbReference>
<dbReference type="GO" id="GO:0004637">
    <property type="term" value="F:phosphoribosylamine-glycine ligase activity"/>
    <property type="evidence" value="ECO:0007669"/>
    <property type="project" value="UniProtKB-EC"/>
</dbReference>
<dbReference type="InterPro" id="IPR020560">
    <property type="entry name" value="PRibGlycinamide_synth_C-dom"/>
</dbReference>
<dbReference type="HAMAP" id="MF_00138">
    <property type="entry name" value="GARS"/>
    <property type="match status" value="1"/>
</dbReference>
<evidence type="ECO:0000256" key="2">
    <source>
        <dbReference type="ARBA" id="ARBA00013255"/>
    </source>
</evidence>
<dbReference type="SUPFAM" id="SSF56059">
    <property type="entry name" value="Glutathione synthetase ATP-binding domain-like"/>
    <property type="match status" value="1"/>
</dbReference>
<dbReference type="PANTHER" id="PTHR43472:SF7">
    <property type="entry name" value="PHOSPHORIBOSYLAMINE--GLYCINE LIGASE"/>
    <property type="match status" value="1"/>
</dbReference>
<dbReference type="InterPro" id="IPR011761">
    <property type="entry name" value="ATP-grasp"/>
</dbReference>
<dbReference type="SUPFAM" id="SSF51246">
    <property type="entry name" value="Rudiment single hybrid motif"/>
    <property type="match status" value="1"/>
</dbReference>
<evidence type="ECO:0000313" key="13">
    <source>
        <dbReference type="EMBL" id="WVZ64385.1"/>
    </source>
</evidence>
<dbReference type="Gene3D" id="3.40.50.20">
    <property type="match status" value="1"/>
</dbReference>
<dbReference type="GO" id="GO:0005524">
    <property type="term" value="F:ATP binding"/>
    <property type="evidence" value="ECO:0007669"/>
    <property type="project" value="UniProtKB-UniRule"/>
</dbReference>
<evidence type="ECO:0000259" key="12">
    <source>
        <dbReference type="PROSITE" id="PS50975"/>
    </source>
</evidence>
<evidence type="ECO:0000256" key="9">
    <source>
        <dbReference type="ARBA" id="ARBA00042864"/>
    </source>
</evidence>
<dbReference type="FunFam" id="3.30.1490.20:FF:000006">
    <property type="entry name" value="phosphoribosylamine--glycine ligase, chloroplastic-like"/>
    <property type="match status" value="1"/>
</dbReference>
<keyword evidence="4 11" id="KW-0547">Nucleotide-binding</keyword>
<dbReference type="Pfam" id="PF02843">
    <property type="entry name" value="GARS_C"/>
    <property type="match status" value="1"/>
</dbReference>
<dbReference type="GO" id="GO:0046872">
    <property type="term" value="F:metal ion binding"/>
    <property type="evidence" value="ECO:0007669"/>
    <property type="project" value="InterPro"/>
</dbReference>
<dbReference type="Gene3D" id="3.90.600.10">
    <property type="entry name" value="Phosphoribosylglycinamide synthetase, C-terminal domain"/>
    <property type="match status" value="1"/>
</dbReference>
<dbReference type="Gene3D" id="3.30.470.20">
    <property type="entry name" value="ATP-grasp fold, B domain"/>
    <property type="match status" value="1"/>
</dbReference>
<dbReference type="EMBL" id="CP144747">
    <property type="protein sequence ID" value="WVZ64385.1"/>
    <property type="molecule type" value="Genomic_DNA"/>
</dbReference>
<dbReference type="GO" id="GO:0009113">
    <property type="term" value="P:purine nucleobase biosynthetic process"/>
    <property type="evidence" value="ECO:0007669"/>
    <property type="project" value="InterPro"/>
</dbReference>
<reference evidence="13 14" key="1">
    <citation type="submission" date="2024-02" db="EMBL/GenBank/DDBJ databases">
        <title>High-quality chromosome-scale genome assembly of Pensacola bahiagrass (Paspalum notatum Flugge var. saurae).</title>
        <authorList>
            <person name="Vega J.M."/>
            <person name="Podio M."/>
            <person name="Orjuela J."/>
            <person name="Siena L.A."/>
            <person name="Pessino S.C."/>
            <person name="Combes M.C."/>
            <person name="Mariac C."/>
            <person name="Albertini E."/>
            <person name="Pupilli F."/>
            <person name="Ortiz J.P.A."/>
            <person name="Leblanc O."/>
        </authorList>
    </citation>
    <scope>NUCLEOTIDE SEQUENCE [LARGE SCALE GENOMIC DNA]</scope>
    <source>
        <strain evidence="13">R1</strain>
        <tissue evidence="13">Leaf</tissue>
    </source>
</reference>
<evidence type="ECO:0000256" key="6">
    <source>
        <dbReference type="ARBA" id="ARBA00022840"/>
    </source>
</evidence>
<dbReference type="InterPro" id="IPR020559">
    <property type="entry name" value="PRibGlycinamide_synth_CS"/>
</dbReference>
<accession>A0AAQ3T1F3</accession>
<dbReference type="EC" id="6.3.4.13" evidence="2"/>
<dbReference type="AlphaFoldDB" id="A0AAQ3T1F3"/>
<evidence type="ECO:0000256" key="3">
    <source>
        <dbReference type="ARBA" id="ARBA00022598"/>
    </source>
</evidence>
<dbReference type="FunFam" id="3.90.600.10:FF:000001">
    <property type="entry name" value="Trifunctional purine biosynthetic protein adenosine-3"/>
    <property type="match status" value="1"/>
</dbReference>
<dbReference type="PROSITE" id="PS00184">
    <property type="entry name" value="GARS"/>
    <property type="match status" value="1"/>
</dbReference>
<dbReference type="FunFam" id="3.30.470.20:FF:000031">
    <property type="entry name" value="Phosphoribosylamine--glycine ligase"/>
    <property type="match status" value="1"/>
</dbReference>
<dbReference type="GO" id="GO:0006164">
    <property type="term" value="P:purine nucleotide biosynthetic process"/>
    <property type="evidence" value="ECO:0007669"/>
    <property type="project" value="UniProtKB-KW"/>
</dbReference>